<keyword evidence="2" id="KW-0808">Transferase</keyword>
<sequence>LRIWISLQIGIIGGSGIYDLEFLTERKQHALTTPYGEPSDVMTLGLLDGVECVWLPRHDRAHRIMPSKINYRANIWALYSLGCTHILATSAAGSLQEHIKPGDFVILDDFYDQTKQRKTTFYEGEIGDPSGVLHIPGNEPFCVETRLVLKEACKRILSDRLYQSRVHEQGCVVVVEGPRLSSKSESKVFHSLGFDVINMSTIPEVLLAKELGICYAMVALVTDWDSWNDSKQSVTFESVAMQLKDNIHLLGKIVREAVKVIKEREQYWPLIYQEKQ</sequence>
<feature type="non-terminal residue" evidence="5">
    <location>
        <position position="1"/>
    </location>
</feature>
<dbReference type="InterPro" id="IPR000845">
    <property type="entry name" value="Nucleoside_phosphorylase_d"/>
</dbReference>
<dbReference type="AlphaFoldDB" id="A0ABD2PNC3"/>
<evidence type="ECO:0000313" key="5">
    <source>
        <dbReference type="EMBL" id="KAL3308392.1"/>
    </source>
</evidence>
<keyword evidence="6" id="KW-1185">Reference proteome</keyword>
<dbReference type="PANTHER" id="PTHR42679">
    <property type="entry name" value="S-METHYL-5'-THIOADENOSINE PHOSPHORYLASE"/>
    <property type="match status" value="1"/>
</dbReference>
<dbReference type="PANTHER" id="PTHR42679:SF2">
    <property type="entry name" value="S-METHYL-5'-THIOADENOSINE PHOSPHORYLASE"/>
    <property type="match status" value="1"/>
</dbReference>
<dbReference type="EMBL" id="JBJKFK010005312">
    <property type="protein sequence ID" value="KAL3308392.1"/>
    <property type="molecule type" value="Genomic_DNA"/>
</dbReference>
<dbReference type="NCBIfam" id="TIGR01694">
    <property type="entry name" value="MTAP"/>
    <property type="match status" value="1"/>
</dbReference>
<evidence type="ECO:0000313" key="6">
    <source>
        <dbReference type="Proteomes" id="UP001626550"/>
    </source>
</evidence>
<dbReference type="GO" id="GO:0006166">
    <property type="term" value="P:purine ribonucleoside salvage"/>
    <property type="evidence" value="ECO:0007669"/>
    <property type="project" value="UniProtKB-KW"/>
</dbReference>
<dbReference type="Pfam" id="PF01048">
    <property type="entry name" value="PNP_UDP_1"/>
    <property type="match status" value="1"/>
</dbReference>
<dbReference type="GO" id="GO:0016757">
    <property type="term" value="F:glycosyltransferase activity"/>
    <property type="evidence" value="ECO:0007669"/>
    <property type="project" value="UniProtKB-KW"/>
</dbReference>
<dbReference type="InterPro" id="IPR010044">
    <property type="entry name" value="MTAP"/>
</dbReference>
<dbReference type="CDD" id="cd09010">
    <property type="entry name" value="MTAP_SsMTAPII_like_MTIP"/>
    <property type="match status" value="1"/>
</dbReference>
<proteinExistence type="inferred from homology"/>
<dbReference type="Proteomes" id="UP001626550">
    <property type="component" value="Unassembled WGS sequence"/>
</dbReference>
<evidence type="ECO:0000256" key="2">
    <source>
        <dbReference type="ARBA" id="ARBA00022679"/>
    </source>
</evidence>
<gene>
    <name evidence="5" type="ORF">Ciccas_013078</name>
</gene>
<reference evidence="5 6" key="1">
    <citation type="submission" date="2024-11" db="EMBL/GenBank/DDBJ databases">
        <title>Adaptive evolution of stress response genes in parasites aligns with host niche diversity.</title>
        <authorList>
            <person name="Hahn C."/>
            <person name="Resl P."/>
        </authorList>
    </citation>
    <scope>NUCLEOTIDE SEQUENCE [LARGE SCALE GENOMIC DNA]</scope>
    <source>
        <strain evidence="5">EGGRZ-B1_66</strain>
        <tissue evidence="5">Body</tissue>
    </source>
</reference>
<protein>
    <recommendedName>
        <fullName evidence="4">Nucleoside phosphorylase domain-containing protein</fullName>
    </recommendedName>
</protein>
<feature type="non-terminal residue" evidence="5">
    <location>
        <position position="276"/>
    </location>
</feature>
<keyword evidence="1" id="KW-0328">Glycosyltransferase</keyword>
<dbReference type="InterPro" id="IPR035994">
    <property type="entry name" value="Nucleoside_phosphorylase_sf"/>
</dbReference>
<organism evidence="5 6">
    <name type="scientific">Cichlidogyrus casuarinus</name>
    <dbReference type="NCBI Taxonomy" id="1844966"/>
    <lineage>
        <taxon>Eukaryota</taxon>
        <taxon>Metazoa</taxon>
        <taxon>Spiralia</taxon>
        <taxon>Lophotrochozoa</taxon>
        <taxon>Platyhelminthes</taxon>
        <taxon>Monogenea</taxon>
        <taxon>Monopisthocotylea</taxon>
        <taxon>Dactylogyridea</taxon>
        <taxon>Ancyrocephalidae</taxon>
        <taxon>Cichlidogyrus</taxon>
    </lineage>
</organism>
<feature type="domain" description="Nucleoside phosphorylase" evidence="4">
    <location>
        <begin position="9"/>
        <end position="258"/>
    </location>
</feature>
<evidence type="ECO:0000259" key="4">
    <source>
        <dbReference type="Pfam" id="PF01048"/>
    </source>
</evidence>
<comment type="caution">
    <text evidence="5">The sequence shown here is derived from an EMBL/GenBank/DDBJ whole genome shotgun (WGS) entry which is preliminary data.</text>
</comment>
<evidence type="ECO:0000256" key="1">
    <source>
        <dbReference type="ARBA" id="ARBA00022676"/>
    </source>
</evidence>
<keyword evidence="3" id="KW-0660">Purine salvage</keyword>
<dbReference type="SUPFAM" id="SSF53167">
    <property type="entry name" value="Purine and uridine phosphorylases"/>
    <property type="match status" value="1"/>
</dbReference>
<accession>A0ABD2PNC3</accession>
<evidence type="ECO:0000256" key="3">
    <source>
        <dbReference type="ARBA" id="ARBA00022726"/>
    </source>
</evidence>
<name>A0ABD2PNC3_9PLAT</name>
<dbReference type="HAMAP" id="MF_01963">
    <property type="entry name" value="MTAP"/>
    <property type="match status" value="1"/>
</dbReference>
<dbReference type="Gene3D" id="3.40.50.1580">
    <property type="entry name" value="Nucleoside phosphorylase domain"/>
    <property type="match status" value="1"/>
</dbReference>